<reference evidence="1 2" key="1">
    <citation type="journal article" date="2013" name="Environ. Microbiol.">
        <title>Genome analysis of Chitinivibrio alkaliphilus gen. nov., sp. nov., a novel extremely haloalkaliphilic anaerobic chitinolytic bacterium from the candidate phylum Termite Group 3.</title>
        <authorList>
            <person name="Sorokin D.Y."/>
            <person name="Gumerov V.M."/>
            <person name="Rakitin A.L."/>
            <person name="Beletsky A.V."/>
            <person name="Damste J.S."/>
            <person name="Muyzer G."/>
            <person name="Mardanov A.V."/>
            <person name="Ravin N.V."/>
        </authorList>
    </citation>
    <scope>NUCLEOTIDE SEQUENCE [LARGE SCALE GENOMIC DNA]</scope>
    <source>
        <strain evidence="1 2">ACht1</strain>
    </source>
</reference>
<proteinExistence type="predicted"/>
<dbReference type="AlphaFoldDB" id="U7D9J1"/>
<dbReference type="STRING" id="1313304.CALK_0709"/>
<dbReference type="RefSeq" id="WP_022636227.1">
    <property type="nucleotide sequence ID" value="NZ_ASJR01000005.1"/>
</dbReference>
<accession>U7D9J1</accession>
<name>U7D9J1_9BACT</name>
<gene>
    <name evidence="1" type="ORF">CALK_0709</name>
</gene>
<dbReference type="EMBL" id="ASJR01000005">
    <property type="protein sequence ID" value="ERP38692.1"/>
    <property type="molecule type" value="Genomic_DNA"/>
</dbReference>
<sequence>MGGCSKALLVLGSICFFVLVISAGPLHLFDQHEVYVPAEMSLEIEKVQDMQMGSFLVGGAGGSVTITSAGGFFGTGAVDVIDMPARGQPAQFSLTLCPDMEQSQSSLVIISLLSEGVFSNYTDHRMDFTPHDIEIVQDTLLPNGCTMQILSIGGCLDIPSTIGRGSYWGGIVLQIDHQ</sequence>
<keyword evidence="2" id="KW-1185">Reference proteome</keyword>
<dbReference type="Proteomes" id="UP000017148">
    <property type="component" value="Unassembled WGS sequence"/>
</dbReference>
<dbReference type="InterPro" id="IPR025514">
    <property type="entry name" value="DUF4402"/>
</dbReference>
<evidence type="ECO:0000313" key="1">
    <source>
        <dbReference type="EMBL" id="ERP38692.1"/>
    </source>
</evidence>
<protein>
    <submittedName>
        <fullName evidence="1">Uncharacterized protein</fullName>
    </submittedName>
</protein>
<organism evidence="1 2">
    <name type="scientific">Chitinivibrio alkaliphilus ACht1</name>
    <dbReference type="NCBI Taxonomy" id="1313304"/>
    <lineage>
        <taxon>Bacteria</taxon>
        <taxon>Pseudomonadati</taxon>
        <taxon>Fibrobacterota</taxon>
        <taxon>Chitinivibrionia</taxon>
        <taxon>Chitinivibrionales</taxon>
        <taxon>Chitinivibrionaceae</taxon>
        <taxon>Chitinivibrio</taxon>
    </lineage>
</organism>
<dbReference type="Pfam" id="PF14352">
    <property type="entry name" value="DUF4402"/>
    <property type="match status" value="1"/>
</dbReference>
<comment type="caution">
    <text evidence="1">The sequence shown here is derived from an EMBL/GenBank/DDBJ whole genome shotgun (WGS) entry which is preliminary data.</text>
</comment>
<evidence type="ECO:0000313" key="2">
    <source>
        <dbReference type="Proteomes" id="UP000017148"/>
    </source>
</evidence>